<dbReference type="AlphaFoldDB" id="A0A6L2ZPB5"/>
<sequence length="79" mass="8958">MTEITLKHPITLDGRQYGKLSLRRPRVRDILAASKTMGGDAEKEATMFANLCEVDPNIVNELDIADYKQLQDIYQSFLS</sequence>
<dbReference type="EMBL" id="BLXO01000003">
    <property type="protein sequence ID" value="GFN46369.1"/>
    <property type="molecule type" value="Genomic_DNA"/>
</dbReference>
<organism evidence="1 2">
    <name type="scientific">Candidatus Regiella insecticola</name>
    <dbReference type="NCBI Taxonomy" id="138073"/>
    <lineage>
        <taxon>Bacteria</taxon>
        <taxon>Pseudomonadati</taxon>
        <taxon>Pseudomonadota</taxon>
        <taxon>Gammaproteobacteria</taxon>
        <taxon>Enterobacterales</taxon>
        <taxon>Enterobacteriaceae</taxon>
        <taxon>aphid secondary symbionts</taxon>
        <taxon>Candidatus Regiella</taxon>
    </lineage>
</organism>
<reference evidence="1 2" key="1">
    <citation type="submission" date="2020-06" db="EMBL/GenBank/DDBJ databases">
        <title>The genome sequence of Candidatus Regiella insecticola strain Tut.</title>
        <authorList>
            <person name="Nikoh N."/>
            <person name="Tsuchida T."/>
            <person name="Koga R."/>
            <person name="Oshima K."/>
            <person name="Hattori M."/>
            <person name="Fukatsu T."/>
        </authorList>
    </citation>
    <scope>NUCLEOTIDE SEQUENCE [LARGE SCALE GENOMIC DNA]</scope>
    <source>
        <strain evidence="1 2">Tut</strain>
    </source>
</reference>
<dbReference type="RefSeq" id="WP_176488038.1">
    <property type="nucleotide sequence ID" value="NZ_BLXO01000003.1"/>
</dbReference>
<accession>A0A6L2ZPB5</accession>
<proteinExistence type="predicted"/>
<dbReference type="Proteomes" id="UP000504714">
    <property type="component" value="Unassembled WGS sequence"/>
</dbReference>
<evidence type="ECO:0000313" key="2">
    <source>
        <dbReference type="Proteomes" id="UP000504714"/>
    </source>
</evidence>
<name>A0A6L2ZPB5_9ENTR</name>
<evidence type="ECO:0000313" key="1">
    <source>
        <dbReference type="EMBL" id="GFN46369.1"/>
    </source>
</evidence>
<dbReference type="Pfam" id="PF10109">
    <property type="entry name" value="Phage_TAC_7"/>
    <property type="match status" value="1"/>
</dbReference>
<gene>
    <name evidence="1" type="ORF">RINTU1_19150</name>
</gene>
<comment type="caution">
    <text evidence="1">The sequence shown here is derived from an EMBL/GenBank/DDBJ whole genome shotgun (WGS) entry which is preliminary data.</text>
</comment>
<protein>
    <submittedName>
        <fullName evidence="1">Phage tail assembly chaperone proteins</fullName>
    </submittedName>
</protein>
<dbReference type="InterPro" id="IPR019289">
    <property type="entry name" value="Phage_tail_E/E"/>
</dbReference>